<dbReference type="AlphaFoldDB" id="A0A6A4HRJ1"/>
<organism evidence="2 3">
    <name type="scientific">Gymnopus androsaceus JB14</name>
    <dbReference type="NCBI Taxonomy" id="1447944"/>
    <lineage>
        <taxon>Eukaryota</taxon>
        <taxon>Fungi</taxon>
        <taxon>Dikarya</taxon>
        <taxon>Basidiomycota</taxon>
        <taxon>Agaricomycotina</taxon>
        <taxon>Agaricomycetes</taxon>
        <taxon>Agaricomycetidae</taxon>
        <taxon>Agaricales</taxon>
        <taxon>Marasmiineae</taxon>
        <taxon>Omphalotaceae</taxon>
        <taxon>Gymnopus</taxon>
    </lineage>
</organism>
<feature type="region of interest" description="Disordered" evidence="1">
    <location>
        <begin position="79"/>
        <end position="98"/>
    </location>
</feature>
<evidence type="ECO:0000256" key="1">
    <source>
        <dbReference type="SAM" id="MobiDB-lite"/>
    </source>
</evidence>
<evidence type="ECO:0000313" key="3">
    <source>
        <dbReference type="Proteomes" id="UP000799118"/>
    </source>
</evidence>
<feature type="compositionally biased region" description="Low complexity" evidence="1">
    <location>
        <begin position="20"/>
        <end position="33"/>
    </location>
</feature>
<feature type="region of interest" description="Disordered" evidence="1">
    <location>
        <begin position="1"/>
        <end position="34"/>
    </location>
</feature>
<sequence length="191" mass="21093">MLPGHSIALPDVSRRPVPPALSMSDSSLSSTPLATPPPYNRASVLSSLASHVKSFVRVPAMKPRINTVDNFHCHARSTSPSFDSAVEDDESPTDSSFEDTEDLWWVTESDTSSTSSVALKKSSAQSIIPIAYVFLIDGILPFRIFSCLKKADYYTTTPPPFLSRLLLSSLLFFSHHHYFLSHVLYYLAIPS</sequence>
<name>A0A6A4HRJ1_9AGAR</name>
<dbReference type="EMBL" id="ML769457">
    <property type="protein sequence ID" value="KAE9400351.1"/>
    <property type="molecule type" value="Genomic_DNA"/>
</dbReference>
<feature type="compositionally biased region" description="Acidic residues" evidence="1">
    <location>
        <begin position="85"/>
        <end position="98"/>
    </location>
</feature>
<protein>
    <submittedName>
        <fullName evidence="2">Uncharacterized protein</fullName>
    </submittedName>
</protein>
<dbReference type="Proteomes" id="UP000799118">
    <property type="component" value="Unassembled WGS sequence"/>
</dbReference>
<reference evidence="2" key="1">
    <citation type="journal article" date="2019" name="Environ. Microbiol.">
        <title>Fungal ecological strategies reflected in gene transcription - a case study of two litter decomposers.</title>
        <authorList>
            <person name="Barbi F."/>
            <person name="Kohler A."/>
            <person name="Barry K."/>
            <person name="Baskaran P."/>
            <person name="Daum C."/>
            <person name="Fauchery L."/>
            <person name="Ihrmark K."/>
            <person name="Kuo A."/>
            <person name="LaButti K."/>
            <person name="Lipzen A."/>
            <person name="Morin E."/>
            <person name="Grigoriev I.V."/>
            <person name="Henrissat B."/>
            <person name="Lindahl B."/>
            <person name="Martin F."/>
        </authorList>
    </citation>
    <scope>NUCLEOTIDE SEQUENCE</scope>
    <source>
        <strain evidence="2">JB14</strain>
    </source>
</reference>
<gene>
    <name evidence="2" type="ORF">BT96DRAFT_649369</name>
</gene>
<keyword evidence="3" id="KW-1185">Reference proteome</keyword>
<proteinExistence type="predicted"/>
<evidence type="ECO:0000313" key="2">
    <source>
        <dbReference type="EMBL" id="KAE9400351.1"/>
    </source>
</evidence>
<accession>A0A6A4HRJ1</accession>